<feature type="domain" description="HTH lysR-type" evidence="5">
    <location>
        <begin position="7"/>
        <end position="64"/>
    </location>
</feature>
<dbReference type="PANTHER" id="PTHR30126">
    <property type="entry name" value="HTH-TYPE TRANSCRIPTIONAL REGULATOR"/>
    <property type="match status" value="1"/>
</dbReference>
<evidence type="ECO:0000313" key="7">
    <source>
        <dbReference type="Proteomes" id="UP000494170"/>
    </source>
</evidence>
<dbReference type="PRINTS" id="PR00039">
    <property type="entry name" value="HTHLYSR"/>
</dbReference>
<dbReference type="Gene3D" id="1.10.10.10">
    <property type="entry name" value="Winged helix-like DNA-binding domain superfamily/Winged helix DNA-binding domain"/>
    <property type="match status" value="1"/>
</dbReference>
<dbReference type="InterPro" id="IPR036388">
    <property type="entry name" value="WH-like_DNA-bd_sf"/>
</dbReference>
<dbReference type="InterPro" id="IPR005119">
    <property type="entry name" value="LysR_subst-bd"/>
</dbReference>
<keyword evidence="4" id="KW-0804">Transcription</keyword>
<dbReference type="EMBL" id="CABVPY010000028">
    <property type="protein sequence ID" value="VWB91089.1"/>
    <property type="molecule type" value="Genomic_DNA"/>
</dbReference>
<name>A0A6P2NCM2_BURL3</name>
<dbReference type="GO" id="GO:0003700">
    <property type="term" value="F:DNA-binding transcription factor activity"/>
    <property type="evidence" value="ECO:0007669"/>
    <property type="project" value="InterPro"/>
</dbReference>
<dbReference type="Pfam" id="PF03466">
    <property type="entry name" value="LysR_substrate"/>
    <property type="match status" value="1"/>
</dbReference>
<evidence type="ECO:0000313" key="6">
    <source>
        <dbReference type="EMBL" id="VWB91089.1"/>
    </source>
</evidence>
<keyword evidence="2" id="KW-0805">Transcription regulation</keyword>
<dbReference type="AlphaFoldDB" id="A0A6P2NCM2"/>
<dbReference type="InterPro" id="IPR000847">
    <property type="entry name" value="LysR_HTH_N"/>
</dbReference>
<dbReference type="FunFam" id="1.10.10.10:FF:000001">
    <property type="entry name" value="LysR family transcriptional regulator"/>
    <property type="match status" value="1"/>
</dbReference>
<dbReference type="PANTHER" id="PTHR30126:SF91">
    <property type="entry name" value="LYSR FAMILY TRANSCRIPTIONAL REGULATOR"/>
    <property type="match status" value="1"/>
</dbReference>
<dbReference type="PROSITE" id="PS50931">
    <property type="entry name" value="HTH_LYSR"/>
    <property type="match status" value="1"/>
</dbReference>
<keyword evidence="3" id="KW-0238">DNA-binding</keyword>
<protein>
    <submittedName>
        <fullName evidence="6">LysR family transcriptional regulator</fullName>
    </submittedName>
</protein>
<dbReference type="Pfam" id="PF00126">
    <property type="entry name" value="HTH_1"/>
    <property type="match status" value="1"/>
</dbReference>
<gene>
    <name evidence="6" type="ORF">BLA6863_04346</name>
</gene>
<comment type="similarity">
    <text evidence="1">Belongs to the LysR transcriptional regulatory family.</text>
</comment>
<dbReference type="GO" id="GO:0000976">
    <property type="term" value="F:transcription cis-regulatory region binding"/>
    <property type="evidence" value="ECO:0007669"/>
    <property type="project" value="TreeGrafter"/>
</dbReference>
<dbReference type="SUPFAM" id="SSF46785">
    <property type="entry name" value="Winged helix' DNA-binding domain"/>
    <property type="match status" value="1"/>
</dbReference>
<dbReference type="SUPFAM" id="SSF53850">
    <property type="entry name" value="Periplasmic binding protein-like II"/>
    <property type="match status" value="1"/>
</dbReference>
<evidence type="ECO:0000259" key="5">
    <source>
        <dbReference type="PROSITE" id="PS50931"/>
    </source>
</evidence>
<dbReference type="Proteomes" id="UP000494170">
    <property type="component" value="Unassembled WGS sequence"/>
</dbReference>
<evidence type="ECO:0000256" key="4">
    <source>
        <dbReference type="ARBA" id="ARBA00023163"/>
    </source>
</evidence>
<reference evidence="6 7" key="1">
    <citation type="submission" date="2019-09" db="EMBL/GenBank/DDBJ databases">
        <authorList>
            <person name="Depoorter E."/>
        </authorList>
    </citation>
    <scope>NUCLEOTIDE SEQUENCE [LARGE SCALE GENOMIC DNA]</scope>
    <source>
        <strain evidence="6">LMG 6863</strain>
    </source>
</reference>
<dbReference type="InterPro" id="IPR036390">
    <property type="entry name" value="WH_DNA-bd_sf"/>
</dbReference>
<evidence type="ECO:0000256" key="3">
    <source>
        <dbReference type="ARBA" id="ARBA00023125"/>
    </source>
</evidence>
<sequence>MELIGSLTLDQLRVLVTISDVGSFSAAGRALGRVQSAISQSVRTLEETQGIELFDRTRQRPVLTPVGRALVEQARAVLASADRFEAIAAGTKTGLEPSITVAIDPLVPTAPLIASLRALHEAFPDLPVSFSTEGVGGAEQRLRDNAASLALCLLLPSIPDDLIAYPLMDLTLVPVAAADHPLARLGRPLNRYDLESHVQLVLSDAYGAEGPRHGVIGHRIWRFVDLGRRLDFLRAGFGWCKMPPYIVEPYLADGSLVELNTADEALSPTGSLPIYAAHVRDRPLGRAGGWLLEDLRHRLKQSFDGCAIHHTQFTHERAGAGVEPASTPAAPTSGS</sequence>
<proteinExistence type="inferred from homology"/>
<evidence type="ECO:0000256" key="2">
    <source>
        <dbReference type="ARBA" id="ARBA00023015"/>
    </source>
</evidence>
<dbReference type="RefSeq" id="WP_254601585.1">
    <property type="nucleotide sequence ID" value="NZ_CABVPY010000028.1"/>
</dbReference>
<dbReference type="Gene3D" id="3.40.190.290">
    <property type="match status" value="1"/>
</dbReference>
<evidence type="ECO:0000256" key="1">
    <source>
        <dbReference type="ARBA" id="ARBA00009437"/>
    </source>
</evidence>
<accession>A0A6P2NCM2</accession>
<organism evidence="6 7">
    <name type="scientific">Burkholderia lata (strain ATCC 17760 / DSM 23089 / LMG 22485 / NCIMB 9086 / R18194 / 383)</name>
    <dbReference type="NCBI Taxonomy" id="482957"/>
    <lineage>
        <taxon>Bacteria</taxon>
        <taxon>Pseudomonadati</taxon>
        <taxon>Pseudomonadota</taxon>
        <taxon>Betaproteobacteria</taxon>
        <taxon>Burkholderiales</taxon>
        <taxon>Burkholderiaceae</taxon>
        <taxon>Burkholderia</taxon>
        <taxon>Burkholderia cepacia complex</taxon>
    </lineage>
</organism>